<proteinExistence type="predicted"/>
<protein>
    <submittedName>
        <fullName evidence="1">ATP-binding protein</fullName>
    </submittedName>
</protein>
<dbReference type="InterPro" id="IPR008533">
    <property type="entry name" value="DUF815"/>
</dbReference>
<dbReference type="PROSITE" id="PS51311">
    <property type="entry name" value="SCGB"/>
    <property type="match status" value="1"/>
</dbReference>
<dbReference type="SUPFAM" id="SSF52540">
    <property type="entry name" value="P-loop containing nucleoside triphosphate hydrolases"/>
    <property type="match status" value="1"/>
</dbReference>
<dbReference type="EMBL" id="JBBMFT010000005">
    <property type="protein sequence ID" value="MEQ2456702.1"/>
    <property type="molecule type" value="Genomic_DNA"/>
</dbReference>
<dbReference type="PANTHER" id="PTHR42935:SF1">
    <property type="entry name" value="SLR0930 PROTEIN"/>
    <property type="match status" value="1"/>
</dbReference>
<dbReference type="Pfam" id="PF05673">
    <property type="entry name" value="DUF815"/>
    <property type="match status" value="1"/>
</dbReference>
<dbReference type="Gene3D" id="3.40.50.300">
    <property type="entry name" value="P-loop containing nucleotide triphosphate hydrolases"/>
    <property type="match status" value="1"/>
</dbReference>
<dbReference type="RefSeq" id="WP_349140385.1">
    <property type="nucleotide sequence ID" value="NZ_JBBMFT010000005.1"/>
</dbReference>
<gene>
    <name evidence="1" type="ORF">WMO45_09215</name>
</gene>
<dbReference type="Proteomes" id="UP001440599">
    <property type="component" value="Unassembled WGS sequence"/>
</dbReference>
<accession>A0ABV1ES25</accession>
<dbReference type="PANTHER" id="PTHR42935">
    <property type="entry name" value="SLR0930 PROTEIN"/>
    <property type="match status" value="1"/>
</dbReference>
<evidence type="ECO:0000313" key="2">
    <source>
        <dbReference type="Proteomes" id="UP001440599"/>
    </source>
</evidence>
<sequence>MSIQTLRYALRGVAAYRAVVEQPLMIRALALLDRLAEGDAAAAAEEYARLFYQLRAEGCASLGQWLQGQLLDRESPYAAMVEHDEADPALEQAARQDVEVFRQLAELDCAQVLSAMEAAAPLELCPVLERLPRWQTGCPFCFEELTDFYRANGAGIFARHRAFLWENGTLFPVEEPDCPAPDEMLGYELQRDQVIANTRALLAGNPVNNVLLYGDSGTGKSATVKSLLSLPGFEDLRLIEMQKEGLADMPRLIRTLGGRRPKFILFIDDLAFDQDDRTYSVMKTILEGGLERRPANVAIYATSNRRHLVRQTFSDRAGDEVDAFETIAEKTSLAERFGLRIPYLALNKNEFLDLVETMAARCGVQMEREQLRSEAGRWEMRHPGRTPRTAKQFIASLCLEQSAALGG</sequence>
<keyword evidence="1" id="KW-0067">ATP-binding</keyword>
<keyword evidence="2" id="KW-1185">Reference proteome</keyword>
<reference evidence="1 2" key="1">
    <citation type="submission" date="2024-03" db="EMBL/GenBank/DDBJ databases">
        <title>Human intestinal bacterial collection.</title>
        <authorList>
            <person name="Pauvert C."/>
            <person name="Hitch T.C.A."/>
            <person name="Clavel T."/>
        </authorList>
    </citation>
    <scope>NUCLEOTIDE SEQUENCE [LARGE SCALE GENOMIC DNA]</scope>
    <source>
        <strain evidence="1 2">CLA-AP-H34</strain>
    </source>
</reference>
<dbReference type="InterPro" id="IPR027417">
    <property type="entry name" value="P-loop_NTPase"/>
</dbReference>
<comment type="caution">
    <text evidence="1">The sequence shown here is derived from an EMBL/GenBank/DDBJ whole genome shotgun (WGS) entry which is preliminary data.</text>
</comment>
<keyword evidence="1" id="KW-0547">Nucleotide-binding</keyword>
<name>A0ABV1ES25_9FIRM</name>
<dbReference type="CDD" id="cd00009">
    <property type="entry name" value="AAA"/>
    <property type="match status" value="1"/>
</dbReference>
<evidence type="ECO:0000313" key="1">
    <source>
        <dbReference type="EMBL" id="MEQ2456702.1"/>
    </source>
</evidence>
<dbReference type="InterPro" id="IPR016126">
    <property type="entry name" value="Secretoglobin"/>
</dbReference>
<dbReference type="GO" id="GO:0005524">
    <property type="term" value="F:ATP binding"/>
    <property type="evidence" value="ECO:0007669"/>
    <property type="project" value="UniProtKB-KW"/>
</dbReference>
<organism evidence="1 2">
    <name type="scientific">Flavonifractor hominis</name>
    <dbReference type="NCBI Taxonomy" id="3133178"/>
    <lineage>
        <taxon>Bacteria</taxon>
        <taxon>Bacillati</taxon>
        <taxon>Bacillota</taxon>
        <taxon>Clostridia</taxon>
        <taxon>Eubacteriales</taxon>
        <taxon>Oscillospiraceae</taxon>
        <taxon>Flavonifractor</taxon>
    </lineage>
</organism>